<dbReference type="GO" id="GO:0005886">
    <property type="term" value="C:plasma membrane"/>
    <property type="evidence" value="ECO:0007669"/>
    <property type="project" value="UniProtKB-SubCell"/>
</dbReference>
<dbReference type="Pfam" id="PF06808">
    <property type="entry name" value="DctM"/>
    <property type="match status" value="1"/>
</dbReference>
<dbReference type="EMBL" id="JAMQOM010000018">
    <property type="protein sequence ID" value="MDS0223566.1"/>
    <property type="molecule type" value="Genomic_DNA"/>
</dbReference>
<proteinExistence type="predicted"/>
<feature type="domain" description="TRAP C4-dicarboxylate transport system permease DctM subunit" evidence="8">
    <location>
        <begin position="15"/>
        <end position="424"/>
    </location>
</feature>
<dbReference type="RefSeq" id="WP_310898097.1">
    <property type="nucleotide sequence ID" value="NZ_JAMQOM010000018.1"/>
</dbReference>
<protein>
    <submittedName>
        <fullName evidence="9">TRAP transporter large permease</fullName>
    </submittedName>
</protein>
<feature type="transmembrane region" description="Helical" evidence="7">
    <location>
        <begin position="51"/>
        <end position="73"/>
    </location>
</feature>
<accession>A0AAE4JKX4</accession>
<sequence length="435" mass="45841">MIPDPVLLILLFVIPLLVFYLIGVHVAFALGLVSVLVMLSGLGPSWTVETFANRMFGSLNSFTLLAIPFFLFAGRMMNNIGLTDDIFDFAEALVSPLPGGLGHVNVVVSIIFSGMSGAAVADAAGLGSIEYEAMTSRGYDGPTAAGITGASSTIGPIIPPSIPIIVYGVTAQVSIGALFLGGILPGLLMGLALMVFITVGALRSGRSDTSPFNLRKLAESSVRAIPGLIAPAIIIGGIALGIFTPTEAAAVAGIYAILLGVLFYRNLDWDTFRSILGDTFEDTAVLTLIIAFANVYGFVLTISGLPTILTEGLLTLSTDPTFILLLFALFFLILGTFMETIAIILIVVPIVAPVLPQIGIDPIHFGIVMMVALMIGLISPPFGVVLFALERVTDLEIEEIIQGIIPYYIPLLVALVLLVVFPSIVLSVPRYFGLA</sequence>
<feature type="transmembrane region" description="Helical" evidence="7">
    <location>
        <begin position="222"/>
        <end position="242"/>
    </location>
</feature>
<dbReference type="GO" id="GO:0022857">
    <property type="term" value="F:transmembrane transporter activity"/>
    <property type="evidence" value="ECO:0007669"/>
    <property type="project" value="TreeGrafter"/>
</dbReference>
<evidence type="ECO:0000256" key="7">
    <source>
        <dbReference type="SAM" id="Phobius"/>
    </source>
</evidence>
<dbReference type="PIRSF" id="PIRSF006066">
    <property type="entry name" value="HI0050"/>
    <property type="match status" value="1"/>
</dbReference>
<dbReference type="AlphaFoldDB" id="A0AAE4JKX4"/>
<keyword evidence="3" id="KW-0997">Cell inner membrane</keyword>
<evidence type="ECO:0000256" key="5">
    <source>
        <dbReference type="ARBA" id="ARBA00022989"/>
    </source>
</evidence>
<feature type="transmembrane region" description="Helical" evidence="7">
    <location>
        <begin position="363"/>
        <end position="387"/>
    </location>
</feature>
<keyword evidence="4 7" id="KW-0812">Transmembrane</keyword>
<evidence type="ECO:0000256" key="6">
    <source>
        <dbReference type="ARBA" id="ARBA00023136"/>
    </source>
</evidence>
<feature type="transmembrane region" description="Helical" evidence="7">
    <location>
        <begin position="177"/>
        <end position="202"/>
    </location>
</feature>
<dbReference type="NCBIfam" id="TIGR00786">
    <property type="entry name" value="dctM"/>
    <property type="match status" value="1"/>
</dbReference>
<keyword evidence="2" id="KW-1003">Cell membrane</keyword>
<dbReference type="InterPro" id="IPR010656">
    <property type="entry name" value="DctM"/>
</dbReference>
<gene>
    <name evidence="9" type="ORF">NDI54_19680</name>
</gene>
<keyword evidence="5 7" id="KW-1133">Transmembrane helix</keyword>
<evidence type="ECO:0000256" key="1">
    <source>
        <dbReference type="ARBA" id="ARBA00004429"/>
    </source>
</evidence>
<evidence type="ECO:0000256" key="4">
    <source>
        <dbReference type="ARBA" id="ARBA00022692"/>
    </source>
</evidence>
<feature type="transmembrane region" description="Helical" evidence="7">
    <location>
        <begin position="248"/>
        <end position="264"/>
    </location>
</feature>
<evidence type="ECO:0000259" key="8">
    <source>
        <dbReference type="Pfam" id="PF06808"/>
    </source>
</evidence>
<evidence type="ECO:0000313" key="9">
    <source>
        <dbReference type="EMBL" id="MDS0223566.1"/>
    </source>
</evidence>
<evidence type="ECO:0000256" key="3">
    <source>
        <dbReference type="ARBA" id="ARBA00022519"/>
    </source>
</evidence>
<comment type="caution">
    <text evidence="9">The sequence shown here is derived from an EMBL/GenBank/DDBJ whole genome shotgun (WGS) entry which is preliminary data.</text>
</comment>
<evidence type="ECO:0000256" key="2">
    <source>
        <dbReference type="ARBA" id="ARBA00022475"/>
    </source>
</evidence>
<dbReference type="PANTHER" id="PTHR33362">
    <property type="entry name" value="SIALIC ACID TRAP TRANSPORTER PERMEASE PROTEIN SIAT-RELATED"/>
    <property type="match status" value="1"/>
</dbReference>
<feature type="transmembrane region" description="Helical" evidence="7">
    <location>
        <begin position="285"/>
        <end position="309"/>
    </location>
</feature>
<feature type="transmembrane region" description="Helical" evidence="7">
    <location>
        <begin position="407"/>
        <end position="428"/>
    </location>
</feature>
<dbReference type="InterPro" id="IPR004681">
    <property type="entry name" value="TRAP_DctM"/>
</dbReference>
<organism evidence="9 10">
    <name type="scientific">Haloarcula terrestris</name>
    <dbReference type="NCBI Taxonomy" id="2950533"/>
    <lineage>
        <taxon>Archaea</taxon>
        <taxon>Methanobacteriati</taxon>
        <taxon>Methanobacteriota</taxon>
        <taxon>Stenosarchaea group</taxon>
        <taxon>Halobacteria</taxon>
        <taxon>Halobacteriales</taxon>
        <taxon>Haloarculaceae</taxon>
        <taxon>Haloarcula</taxon>
    </lineage>
</organism>
<keyword evidence="10" id="KW-1185">Reference proteome</keyword>
<evidence type="ECO:0000313" key="10">
    <source>
        <dbReference type="Proteomes" id="UP001253439"/>
    </source>
</evidence>
<dbReference type="Proteomes" id="UP001253439">
    <property type="component" value="Unassembled WGS sequence"/>
</dbReference>
<feature type="transmembrane region" description="Helical" evidence="7">
    <location>
        <begin position="321"/>
        <end position="351"/>
    </location>
</feature>
<feature type="transmembrane region" description="Helical" evidence="7">
    <location>
        <begin position="6"/>
        <end position="39"/>
    </location>
</feature>
<keyword evidence="6 7" id="KW-0472">Membrane</keyword>
<reference evidence="9 10" key="1">
    <citation type="submission" date="2022-06" db="EMBL/GenBank/DDBJ databases">
        <title>Haloarcula sp. a new haloarchaeum isolate from saline soil.</title>
        <authorList>
            <person name="Strakova D."/>
            <person name="Galisteo C."/>
            <person name="Sanchez-Porro C."/>
            <person name="Ventosa A."/>
        </authorList>
    </citation>
    <scope>NUCLEOTIDE SEQUENCE [LARGE SCALE GENOMIC DNA]</scope>
    <source>
        <strain evidence="9 10">S1AR25-5A</strain>
    </source>
</reference>
<name>A0AAE4JKX4_9EURY</name>
<comment type="subcellular location">
    <subcellularLocation>
        <location evidence="1">Cell inner membrane</location>
        <topology evidence="1">Multi-pass membrane protein</topology>
    </subcellularLocation>
</comment>